<evidence type="ECO:0000313" key="2">
    <source>
        <dbReference type="Proteomes" id="UP000324222"/>
    </source>
</evidence>
<dbReference type="AlphaFoldDB" id="A0A5B7FU19"/>
<sequence length="93" mass="10241">MLESDPSPPDSAASQDLISGSRFAFLAYNDFWTVSHSLSHSSSHVDFARRDENSSKLSLISNTSSLMSRSGVVTTERKILPSGRLLSYAFQRT</sequence>
<evidence type="ECO:0000313" key="1">
    <source>
        <dbReference type="EMBL" id="MPC48819.1"/>
    </source>
</evidence>
<comment type="caution">
    <text evidence="1">The sequence shown here is derived from an EMBL/GenBank/DDBJ whole genome shotgun (WGS) entry which is preliminary data.</text>
</comment>
<dbReference type="EMBL" id="VSRR010008491">
    <property type="protein sequence ID" value="MPC48819.1"/>
    <property type="molecule type" value="Genomic_DNA"/>
</dbReference>
<protein>
    <submittedName>
        <fullName evidence="1">Uncharacterized protein</fullName>
    </submittedName>
</protein>
<keyword evidence="2" id="KW-1185">Reference proteome</keyword>
<proteinExistence type="predicted"/>
<accession>A0A5B7FU19</accession>
<reference evidence="1 2" key="1">
    <citation type="submission" date="2019-05" db="EMBL/GenBank/DDBJ databases">
        <title>Another draft genome of Portunus trituberculatus and its Hox gene families provides insights of decapod evolution.</title>
        <authorList>
            <person name="Jeong J.-H."/>
            <person name="Song I."/>
            <person name="Kim S."/>
            <person name="Choi T."/>
            <person name="Kim D."/>
            <person name="Ryu S."/>
            <person name="Kim W."/>
        </authorList>
    </citation>
    <scope>NUCLEOTIDE SEQUENCE [LARGE SCALE GENOMIC DNA]</scope>
    <source>
        <tissue evidence="1">Muscle</tissue>
    </source>
</reference>
<organism evidence="1 2">
    <name type="scientific">Portunus trituberculatus</name>
    <name type="common">Swimming crab</name>
    <name type="synonym">Neptunus trituberculatus</name>
    <dbReference type="NCBI Taxonomy" id="210409"/>
    <lineage>
        <taxon>Eukaryota</taxon>
        <taxon>Metazoa</taxon>
        <taxon>Ecdysozoa</taxon>
        <taxon>Arthropoda</taxon>
        <taxon>Crustacea</taxon>
        <taxon>Multicrustacea</taxon>
        <taxon>Malacostraca</taxon>
        <taxon>Eumalacostraca</taxon>
        <taxon>Eucarida</taxon>
        <taxon>Decapoda</taxon>
        <taxon>Pleocyemata</taxon>
        <taxon>Brachyura</taxon>
        <taxon>Eubrachyura</taxon>
        <taxon>Portunoidea</taxon>
        <taxon>Portunidae</taxon>
        <taxon>Portuninae</taxon>
        <taxon>Portunus</taxon>
    </lineage>
</organism>
<name>A0A5B7FU19_PORTR</name>
<dbReference type="Proteomes" id="UP000324222">
    <property type="component" value="Unassembled WGS sequence"/>
</dbReference>
<gene>
    <name evidence="1" type="ORF">E2C01_042603</name>
</gene>